<dbReference type="InterPro" id="IPR023833">
    <property type="entry name" value="Signal_pept_SipW-depend-type"/>
</dbReference>
<feature type="transmembrane region" description="Helical" evidence="1">
    <location>
        <begin position="27"/>
        <end position="48"/>
    </location>
</feature>
<keyword evidence="1" id="KW-0472">Membrane</keyword>
<comment type="caution">
    <text evidence="2">The sequence shown here is derived from an EMBL/GenBank/DDBJ whole genome shotgun (WGS) entry which is preliminary data.</text>
</comment>
<proteinExistence type="predicted"/>
<sequence length="195" mass="19880">MQDDQEEIVGTAARSGTDRTTFTRRKIYAVLAGGLVLGVGAALTLAAWNDSEFATSDFAAGTFEFQGSTDGTTWADHPTEGEAASLTFSTGFDNLAPEDVVYAPYALQLTAASTVSADLTAVAPVVTGDLDGLLTFASVATATFGCDATAFAGGTAVPATMAPGDIVYLCLQVTAGDVGQGDTGTAVWQWDAVSQ</sequence>
<evidence type="ECO:0000256" key="1">
    <source>
        <dbReference type="SAM" id="Phobius"/>
    </source>
</evidence>
<protein>
    <recommendedName>
        <fullName evidence="4">SipW-cognate class signal peptide</fullName>
    </recommendedName>
</protein>
<dbReference type="NCBIfam" id="TIGR04088">
    <property type="entry name" value="cognate_SipW"/>
    <property type="match status" value="1"/>
</dbReference>
<name>A0ABS7HLH7_9MICO</name>
<keyword evidence="1" id="KW-1133">Transmembrane helix</keyword>
<dbReference type="EMBL" id="JAEUAW010000005">
    <property type="protein sequence ID" value="MBW9093797.1"/>
    <property type="molecule type" value="Genomic_DNA"/>
</dbReference>
<evidence type="ECO:0008006" key="4">
    <source>
        <dbReference type="Google" id="ProtNLM"/>
    </source>
</evidence>
<reference evidence="2 3" key="1">
    <citation type="journal article" date="2021" name="MBio">
        <title>Poor Competitiveness of Bradyrhizobium in Pigeon Pea Root Colonization in Indian Soils.</title>
        <authorList>
            <person name="Chalasani D."/>
            <person name="Basu A."/>
            <person name="Pullabhotla S.V.S.R.N."/>
            <person name="Jorrin B."/>
            <person name="Neal A.L."/>
            <person name="Poole P.S."/>
            <person name="Podile A.R."/>
            <person name="Tkacz A."/>
        </authorList>
    </citation>
    <scope>NUCLEOTIDE SEQUENCE [LARGE SCALE GENOMIC DNA]</scope>
    <source>
        <strain evidence="2 3">HU14</strain>
    </source>
</reference>
<organism evidence="2 3">
    <name type="scientific">Microbacterium jejuense</name>
    <dbReference type="NCBI Taxonomy" id="1263637"/>
    <lineage>
        <taxon>Bacteria</taxon>
        <taxon>Bacillati</taxon>
        <taxon>Actinomycetota</taxon>
        <taxon>Actinomycetes</taxon>
        <taxon>Micrococcales</taxon>
        <taxon>Microbacteriaceae</taxon>
        <taxon>Microbacterium</taxon>
    </lineage>
</organism>
<accession>A0ABS7HLH7</accession>
<evidence type="ECO:0000313" key="3">
    <source>
        <dbReference type="Proteomes" id="UP001196843"/>
    </source>
</evidence>
<keyword evidence="3" id="KW-1185">Reference proteome</keyword>
<keyword evidence="1" id="KW-0812">Transmembrane</keyword>
<evidence type="ECO:0000313" key="2">
    <source>
        <dbReference type="EMBL" id="MBW9093797.1"/>
    </source>
</evidence>
<dbReference type="Proteomes" id="UP001196843">
    <property type="component" value="Unassembled WGS sequence"/>
</dbReference>
<gene>
    <name evidence="2" type="ORF">JNB62_08895</name>
</gene>